<comment type="caution">
    <text evidence="2">The sequence shown here is derived from an EMBL/GenBank/DDBJ whole genome shotgun (WGS) entry which is preliminary data.</text>
</comment>
<accession>A0A9K3CZB0</accession>
<dbReference type="AlphaFoldDB" id="A0A9K3CZB0"/>
<name>A0A9K3CZB0_9EUKA</name>
<reference evidence="2" key="1">
    <citation type="submission" date="2016-10" db="EMBL/GenBank/DDBJ databases">
        <authorList>
            <person name="Tanifuji G."/>
            <person name="Kume K."/>
            <person name="Nakayama T."/>
            <person name="Takabayashi S."/>
            <person name="Hashimoto T."/>
        </authorList>
    </citation>
    <scope>NUCLEOTIDE SEQUENCE</scope>
    <source>
        <strain evidence="2">NY0173</strain>
    </source>
</reference>
<proteinExistence type="predicted"/>
<dbReference type="EMBL" id="BDIP01002349">
    <property type="protein sequence ID" value="GIQ86154.1"/>
    <property type="molecule type" value="Genomic_DNA"/>
</dbReference>
<gene>
    <name evidence="1" type="ORF">KIPB_006692</name>
    <name evidence="2" type="ORF">KIPB_007951</name>
</gene>
<evidence type="ECO:0000313" key="3">
    <source>
        <dbReference type="Proteomes" id="UP000265618"/>
    </source>
</evidence>
<dbReference type="EMBL" id="BDIP01001755">
    <property type="protein sequence ID" value="GIQ85077.1"/>
    <property type="molecule type" value="Genomic_DNA"/>
</dbReference>
<protein>
    <submittedName>
        <fullName evidence="2">Uncharacterized protein</fullName>
    </submittedName>
</protein>
<evidence type="ECO:0000313" key="1">
    <source>
        <dbReference type="EMBL" id="GIQ85077.1"/>
    </source>
</evidence>
<keyword evidence="3" id="KW-1185">Reference proteome</keyword>
<sequence length="560" mass="60716">MHLPGIVPTQQQDASEFLSALLSSVSEACKAHNLRDVVTEVFGGTSGKRFVGKGSCALRVLRGQRANRHVHHHPVSPQHSCAIPQEVLLRHGQAAGHKGQFNPRIPGSDGMFYELNDSTVRNVSAAHMQSSSYGDTKGTSAYILVYGRDELAEETAPVLCHLDPTMERLLASQVFQLLNYRLIQWLGERVMEIVQDVHRVRWNDDFHDSVVRQIGTHYTLPEGEDPFSRVCNDKGFLTGVRLGTNDIWGSVDRDPLTGAETLTLQVFVKLMCTAITAMEFHAVDLVLLSVATRLASRMLVTEDPTLSNTVEAEDVPSLWVGMVTAPSALARCMCSSLVMGGVHYMRQWEASEAVAPSSVEALASAVVSALPAAVARSHDNAWEFYWVCVRDISRIHGVADALVRHGLVWKLLDLIDTHKPRQLDSHEGVKGVESVEGERLISCTDTTSTSFDSGPIIKAIVKVLSQTTETLSIGAEESNPAAAHLTVTAAMLSSTNCLSALVQASGDIVTVVLSSRFDRGSMLPSQSLLTLHRIDAEGHFSAIAASDTTGGARALDIRGE</sequence>
<reference evidence="2 3" key="2">
    <citation type="journal article" date="2018" name="PLoS ONE">
        <title>The draft genome of Kipferlia bialata reveals reductive genome evolution in fornicate parasites.</title>
        <authorList>
            <person name="Tanifuji G."/>
            <person name="Takabayashi S."/>
            <person name="Kume K."/>
            <person name="Takagi M."/>
            <person name="Nakayama T."/>
            <person name="Kamikawa R."/>
            <person name="Inagaki Y."/>
            <person name="Hashimoto T."/>
        </authorList>
    </citation>
    <scope>NUCLEOTIDE SEQUENCE [LARGE SCALE GENOMIC DNA]</scope>
    <source>
        <strain evidence="2">NY0173</strain>
    </source>
</reference>
<evidence type="ECO:0000313" key="2">
    <source>
        <dbReference type="EMBL" id="GIQ86154.1"/>
    </source>
</evidence>
<dbReference type="Proteomes" id="UP000265618">
    <property type="component" value="Unassembled WGS sequence"/>
</dbReference>
<organism evidence="2 3">
    <name type="scientific">Kipferlia bialata</name>
    <dbReference type="NCBI Taxonomy" id="797122"/>
    <lineage>
        <taxon>Eukaryota</taxon>
        <taxon>Metamonada</taxon>
        <taxon>Carpediemonas-like organisms</taxon>
        <taxon>Kipferlia</taxon>
    </lineage>
</organism>